<dbReference type="InterPro" id="IPR015889">
    <property type="entry name" value="Intradiol_dOase_core"/>
</dbReference>
<dbReference type="AlphaFoldDB" id="A0A2U3EGY9"/>
<evidence type="ECO:0000256" key="1">
    <source>
        <dbReference type="SAM" id="MobiDB-lite"/>
    </source>
</evidence>
<dbReference type="SUPFAM" id="SSF49482">
    <property type="entry name" value="Aromatic compound dioxygenase"/>
    <property type="match status" value="1"/>
</dbReference>
<dbReference type="PANTHER" id="PTHR34315:SF1">
    <property type="entry name" value="INTRADIOL RING-CLEAVAGE DIOXYGENASES DOMAIN-CONTAINING PROTEIN-RELATED"/>
    <property type="match status" value="1"/>
</dbReference>
<feature type="region of interest" description="Disordered" evidence="1">
    <location>
        <begin position="361"/>
        <end position="380"/>
    </location>
</feature>
<evidence type="ECO:0000313" key="5">
    <source>
        <dbReference type="Proteomes" id="UP000245956"/>
    </source>
</evidence>
<comment type="caution">
    <text evidence="4">The sequence shown here is derived from an EMBL/GenBank/DDBJ whole genome shotgun (WGS) entry which is preliminary data.</text>
</comment>
<dbReference type="EMBL" id="LCWV01000004">
    <property type="protein sequence ID" value="PWI73784.1"/>
    <property type="molecule type" value="Genomic_DNA"/>
</dbReference>
<dbReference type="Gene3D" id="2.60.130.10">
    <property type="entry name" value="Aromatic compound dioxygenase"/>
    <property type="match status" value="1"/>
</dbReference>
<dbReference type="InterPro" id="IPR000627">
    <property type="entry name" value="Intradiol_dOase_C"/>
</dbReference>
<name>A0A2U3EGY9_PURLI</name>
<gene>
    <name evidence="4" type="ORF">PCL_09060</name>
</gene>
<evidence type="ECO:0000313" key="4">
    <source>
        <dbReference type="EMBL" id="PWI73784.1"/>
    </source>
</evidence>
<proteinExistence type="predicted"/>
<sequence>MPLATTLVALLACVAGVLGHPSSEEDKKAYLETRSRVIAHTRRSLERCADSPEARALEERAVARRMAKAEELRAKYGLNKGEPLPFFLSFFYLAMSERQKRTEQTTEGGGDKRDRQWFQHYNGLSHDMSYKGYNLNTPAKTLFSSNTTCALVPETIIGPYYVEGELIRSDITDGQKGVRAHVDYQFINIRTCKPMPDLLIDIWHCNALGVYSGVSAPGQGGLDTTYGRGVQKTDADGVVQFDTIFPGHYEGRATHIHVMSTDHARVLPNGTFEGGTVRHIGQTYFDESVIKAVEATEPYRRNPARRTTNLQDFFAGDQATPQYDPFVKHVYLGKKPQDGLLLFLSIGLDPDADYNECRTPAAHWHPGGGEDLPDPQFCNM</sequence>
<feature type="signal peptide" evidence="2">
    <location>
        <begin position="1"/>
        <end position="19"/>
    </location>
</feature>
<dbReference type="CDD" id="cd03457">
    <property type="entry name" value="intradiol_dioxygenase_like"/>
    <property type="match status" value="1"/>
</dbReference>
<keyword evidence="2" id="KW-0732">Signal</keyword>
<dbReference type="PANTHER" id="PTHR34315">
    <property type="match status" value="1"/>
</dbReference>
<accession>A0A2U3EGY9</accession>
<dbReference type="GO" id="GO:0008199">
    <property type="term" value="F:ferric iron binding"/>
    <property type="evidence" value="ECO:0007669"/>
    <property type="project" value="InterPro"/>
</dbReference>
<keyword evidence="4" id="KW-0560">Oxidoreductase</keyword>
<dbReference type="Pfam" id="PF00775">
    <property type="entry name" value="Dioxygenase_C"/>
    <property type="match status" value="1"/>
</dbReference>
<evidence type="ECO:0000256" key="2">
    <source>
        <dbReference type="SAM" id="SignalP"/>
    </source>
</evidence>
<dbReference type="Proteomes" id="UP000245956">
    <property type="component" value="Unassembled WGS sequence"/>
</dbReference>
<keyword evidence="4" id="KW-0223">Dioxygenase</keyword>
<feature type="chain" id="PRO_5015482445" evidence="2">
    <location>
        <begin position="20"/>
        <end position="380"/>
    </location>
</feature>
<dbReference type="GO" id="GO:0016702">
    <property type="term" value="F:oxidoreductase activity, acting on single donors with incorporation of molecular oxygen, incorporation of two atoms of oxygen"/>
    <property type="evidence" value="ECO:0007669"/>
    <property type="project" value="InterPro"/>
</dbReference>
<organism evidence="4 5">
    <name type="scientific">Purpureocillium lilacinum</name>
    <name type="common">Paecilomyces lilacinus</name>
    <dbReference type="NCBI Taxonomy" id="33203"/>
    <lineage>
        <taxon>Eukaryota</taxon>
        <taxon>Fungi</taxon>
        <taxon>Dikarya</taxon>
        <taxon>Ascomycota</taxon>
        <taxon>Pezizomycotina</taxon>
        <taxon>Sordariomycetes</taxon>
        <taxon>Hypocreomycetidae</taxon>
        <taxon>Hypocreales</taxon>
        <taxon>Ophiocordycipitaceae</taxon>
        <taxon>Purpureocillium</taxon>
    </lineage>
</organism>
<evidence type="ECO:0000259" key="3">
    <source>
        <dbReference type="Pfam" id="PF00775"/>
    </source>
</evidence>
<reference evidence="4 5" key="1">
    <citation type="journal article" date="2016" name="Front. Microbiol.">
        <title>Genome and transcriptome sequences reveal the specific parasitism of the nematophagous Purpureocillium lilacinum 36-1.</title>
        <authorList>
            <person name="Xie J."/>
            <person name="Li S."/>
            <person name="Mo C."/>
            <person name="Xiao X."/>
            <person name="Peng D."/>
            <person name="Wang G."/>
            <person name="Xiao Y."/>
        </authorList>
    </citation>
    <scope>NUCLEOTIDE SEQUENCE [LARGE SCALE GENOMIC DNA]</scope>
    <source>
        <strain evidence="4 5">36-1</strain>
    </source>
</reference>
<protein>
    <submittedName>
        <fullName evidence="4">Intradiol ring-cleavage dioxygenase, core</fullName>
    </submittedName>
</protein>
<feature type="domain" description="Intradiol ring-cleavage dioxygenases" evidence="3">
    <location>
        <begin position="158"/>
        <end position="253"/>
    </location>
</feature>